<sequence length="264" mass="28399">MGGLSMAWQEVDIGWGRCAPEAAYLFENMHWREYAHILEQAGVSRGTRHLDIACGSGLAIQLAHERGASVSGLDASARLVAIARARTPAAAIHVGDMFHLQFDDHSFDVVTSCRGIWGNCLEALREARRVLRPGGTIALSFWGHQKKMQAYPLFAVLGCTNQAQRQNTTSIVKIGLPGAAEQLMAEAGITVGPRTSLKLHWEFPNAAYAAQALASIGPAYLAIEHLGMATFLDTMQAAAASLYVEGIGIRAEVELQFLMGTVPA</sequence>
<dbReference type="SUPFAM" id="SSF53335">
    <property type="entry name" value="S-adenosyl-L-methionine-dependent methyltransferases"/>
    <property type="match status" value="1"/>
</dbReference>
<proteinExistence type="predicted"/>
<keyword evidence="2" id="KW-0489">Methyltransferase</keyword>
<dbReference type="EMBL" id="VGLS01000603">
    <property type="protein sequence ID" value="MBM3225523.1"/>
    <property type="molecule type" value="Genomic_DNA"/>
</dbReference>
<comment type="caution">
    <text evidence="2">The sequence shown here is derived from an EMBL/GenBank/DDBJ whole genome shotgun (WGS) entry which is preliminary data.</text>
</comment>
<reference evidence="2" key="1">
    <citation type="submission" date="2019-03" db="EMBL/GenBank/DDBJ databases">
        <title>Lake Tanganyika Metagenome-Assembled Genomes (MAGs).</title>
        <authorList>
            <person name="Tran P."/>
        </authorList>
    </citation>
    <scope>NUCLEOTIDE SEQUENCE</scope>
    <source>
        <strain evidence="2">K_DeepCast_65m_m2_066</strain>
    </source>
</reference>
<dbReference type="Pfam" id="PF08241">
    <property type="entry name" value="Methyltransf_11"/>
    <property type="match status" value="1"/>
</dbReference>
<evidence type="ECO:0000259" key="1">
    <source>
        <dbReference type="Pfam" id="PF08241"/>
    </source>
</evidence>
<dbReference type="Gene3D" id="3.40.50.150">
    <property type="entry name" value="Vaccinia Virus protein VP39"/>
    <property type="match status" value="1"/>
</dbReference>
<keyword evidence="2" id="KW-0808">Transferase</keyword>
<feature type="domain" description="Methyltransferase type 11" evidence="1">
    <location>
        <begin position="50"/>
        <end position="138"/>
    </location>
</feature>
<dbReference type="PANTHER" id="PTHR42912">
    <property type="entry name" value="METHYLTRANSFERASE"/>
    <property type="match status" value="1"/>
</dbReference>
<dbReference type="InterPro" id="IPR050508">
    <property type="entry name" value="Methyltransf_Superfamily"/>
</dbReference>
<dbReference type="CDD" id="cd02440">
    <property type="entry name" value="AdoMet_MTases"/>
    <property type="match status" value="1"/>
</dbReference>
<accession>A0A938B5A9</accession>
<name>A0A938B5A9_UNCTE</name>
<dbReference type="AlphaFoldDB" id="A0A938B5A9"/>
<dbReference type="Proteomes" id="UP000712673">
    <property type="component" value="Unassembled WGS sequence"/>
</dbReference>
<protein>
    <submittedName>
        <fullName evidence="2">Class I SAM-dependent methyltransferase</fullName>
    </submittedName>
</protein>
<gene>
    <name evidence="2" type="ORF">FJZ47_17230</name>
</gene>
<dbReference type="InterPro" id="IPR029063">
    <property type="entry name" value="SAM-dependent_MTases_sf"/>
</dbReference>
<dbReference type="InterPro" id="IPR013216">
    <property type="entry name" value="Methyltransf_11"/>
</dbReference>
<evidence type="ECO:0000313" key="3">
    <source>
        <dbReference type="Proteomes" id="UP000712673"/>
    </source>
</evidence>
<dbReference type="GO" id="GO:0008757">
    <property type="term" value="F:S-adenosylmethionine-dependent methyltransferase activity"/>
    <property type="evidence" value="ECO:0007669"/>
    <property type="project" value="InterPro"/>
</dbReference>
<organism evidence="2 3">
    <name type="scientific">Tectimicrobiota bacterium</name>
    <dbReference type="NCBI Taxonomy" id="2528274"/>
    <lineage>
        <taxon>Bacteria</taxon>
        <taxon>Pseudomonadati</taxon>
        <taxon>Nitrospinota/Tectimicrobiota group</taxon>
        <taxon>Candidatus Tectimicrobiota</taxon>
    </lineage>
</organism>
<evidence type="ECO:0000313" key="2">
    <source>
        <dbReference type="EMBL" id="MBM3225523.1"/>
    </source>
</evidence>
<dbReference type="GO" id="GO:0032259">
    <property type="term" value="P:methylation"/>
    <property type="evidence" value="ECO:0007669"/>
    <property type="project" value="UniProtKB-KW"/>
</dbReference>